<dbReference type="Pfam" id="PF07727">
    <property type="entry name" value="RVT_2"/>
    <property type="match status" value="1"/>
</dbReference>
<keyword evidence="3" id="KW-1185">Reference proteome</keyword>
<organism evidence="2 3">
    <name type="scientific">Tanacetum coccineum</name>
    <dbReference type="NCBI Taxonomy" id="301880"/>
    <lineage>
        <taxon>Eukaryota</taxon>
        <taxon>Viridiplantae</taxon>
        <taxon>Streptophyta</taxon>
        <taxon>Embryophyta</taxon>
        <taxon>Tracheophyta</taxon>
        <taxon>Spermatophyta</taxon>
        <taxon>Magnoliopsida</taxon>
        <taxon>eudicotyledons</taxon>
        <taxon>Gunneridae</taxon>
        <taxon>Pentapetalae</taxon>
        <taxon>asterids</taxon>
        <taxon>campanulids</taxon>
        <taxon>Asterales</taxon>
        <taxon>Asteraceae</taxon>
        <taxon>Asteroideae</taxon>
        <taxon>Anthemideae</taxon>
        <taxon>Anthemidinae</taxon>
        <taxon>Tanacetum</taxon>
    </lineage>
</organism>
<reference evidence="2" key="2">
    <citation type="submission" date="2022-01" db="EMBL/GenBank/DDBJ databases">
        <authorList>
            <person name="Yamashiro T."/>
            <person name="Shiraishi A."/>
            <person name="Satake H."/>
            <person name="Nakayama K."/>
        </authorList>
    </citation>
    <scope>NUCLEOTIDE SEQUENCE</scope>
</reference>
<evidence type="ECO:0000313" key="3">
    <source>
        <dbReference type="Proteomes" id="UP001151760"/>
    </source>
</evidence>
<proteinExistence type="predicted"/>
<accession>A0ABQ5EY46</accession>
<protein>
    <submittedName>
        <fullName evidence="2">Retrovirus-related pol polyprotein from transposon TNT 1-94</fullName>
    </submittedName>
</protein>
<dbReference type="Proteomes" id="UP001151760">
    <property type="component" value="Unassembled WGS sequence"/>
</dbReference>
<dbReference type="InterPro" id="IPR013103">
    <property type="entry name" value="RVT_2"/>
</dbReference>
<gene>
    <name evidence="2" type="ORF">Tco_0991040</name>
</gene>
<name>A0ABQ5EY46_9ASTR</name>
<comment type="caution">
    <text evidence="2">The sequence shown here is derived from an EMBL/GenBank/DDBJ whole genome shotgun (WGS) entry which is preliminary data.</text>
</comment>
<sequence length="237" mass="27470">MSSSPVEIFTEINEPRRSTRARNEKSLKSDFFAYLVEGAQKKVTKEFIFSINIDDDPKTFLKPCHLEMLLFGSCLHIYQIDVKTAFLNGYLHEEVYMKQPEGFVIQGQENKVCRLVMSLYSLEQALKQWHERFDTTVISFKFKHNSADSTTIYGISETKSYLSSNFKMKDLDEEYNIPFEPSVHLEKSYGRAVAHLEVLEGYSDASWVNHTEVEFIALAKASKKAEWIRDLLLDIQL</sequence>
<feature type="domain" description="Reverse transcriptase Ty1/copia-type" evidence="1">
    <location>
        <begin position="76"/>
        <end position="149"/>
    </location>
</feature>
<reference evidence="2" key="1">
    <citation type="journal article" date="2022" name="Int. J. Mol. Sci.">
        <title>Draft Genome of Tanacetum Coccineum: Genomic Comparison of Closely Related Tanacetum-Family Plants.</title>
        <authorList>
            <person name="Yamashiro T."/>
            <person name="Shiraishi A."/>
            <person name="Nakayama K."/>
            <person name="Satake H."/>
        </authorList>
    </citation>
    <scope>NUCLEOTIDE SEQUENCE</scope>
</reference>
<dbReference type="EMBL" id="BQNB010016805">
    <property type="protein sequence ID" value="GJT55986.1"/>
    <property type="molecule type" value="Genomic_DNA"/>
</dbReference>
<evidence type="ECO:0000259" key="1">
    <source>
        <dbReference type="Pfam" id="PF07727"/>
    </source>
</evidence>
<evidence type="ECO:0000313" key="2">
    <source>
        <dbReference type="EMBL" id="GJT55986.1"/>
    </source>
</evidence>